<feature type="compositionally biased region" description="Polar residues" evidence="1">
    <location>
        <begin position="438"/>
        <end position="459"/>
    </location>
</feature>
<dbReference type="Proteomes" id="UP000014760">
    <property type="component" value="Unassembled WGS sequence"/>
</dbReference>
<dbReference type="EMBL" id="KB308802">
    <property type="protein sequence ID" value="ELT96563.1"/>
    <property type="molecule type" value="Genomic_DNA"/>
</dbReference>
<evidence type="ECO:0000313" key="2">
    <source>
        <dbReference type="EMBL" id="ELT96563.1"/>
    </source>
</evidence>
<dbReference type="EMBL" id="AMQN01011287">
    <property type="status" value="NOT_ANNOTATED_CDS"/>
    <property type="molecule type" value="Genomic_DNA"/>
</dbReference>
<keyword evidence="4" id="KW-1185">Reference proteome</keyword>
<evidence type="ECO:0000313" key="3">
    <source>
        <dbReference type="EnsemblMetazoa" id="CapteP211721"/>
    </source>
</evidence>
<dbReference type="OrthoDB" id="6158757at2759"/>
<evidence type="ECO:0000313" key="4">
    <source>
        <dbReference type="Proteomes" id="UP000014760"/>
    </source>
</evidence>
<feature type="region of interest" description="Disordered" evidence="1">
    <location>
        <begin position="398"/>
        <end position="476"/>
    </location>
</feature>
<reference evidence="4" key="1">
    <citation type="submission" date="2012-12" db="EMBL/GenBank/DDBJ databases">
        <authorList>
            <person name="Hellsten U."/>
            <person name="Grimwood J."/>
            <person name="Chapman J.A."/>
            <person name="Shapiro H."/>
            <person name="Aerts A."/>
            <person name="Otillar R.P."/>
            <person name="Terry A.Y."/>
            <person name="Boore J.L."/>
            <person name="Simakov O."/>
            <person name="Marletaz F."/>
            <person name="Cho S.-J."/>
            <person name="Edsinger-Gonzales E."/>
            <person name="Havlak P."/>
            <person name="Kuo D.-H."/>
            <person name="Larsson T."/>
            <person name="Lv J."/>
            <person name="Arendt D."/>
            <person name="Savage R."/>
            <person name="Osoegawa K."/>
            <person name="de Jong P."/>
            <person name="Lindberg D.R."/>
            <person name="Seaver E.C."/>
            <person name="Weisblat D.A."/>
            <person name="Putnam N.H."/>
            <person name="Grigoriev I.V."/>
            <person name="Rokhsar D.S."/>
        </authorList>
    </citation>
    <scope>NUCLEOTIDE SEQUENCE</scope>
    <source>
        <strain evidence="4">I ESC-2004</strain>
    </source>
</reference>
<feature type="compositionally biased region" description="Basic and acidic residues" evidence="1">
    <location>
        <begin position="415"/>
        <end position="425"/>
    </location>
</feature>
<reference evidence="2 4" key="2">
    <citation type="journal article" date="2013" name="Nature">
        <title>Insights into bilaterian evolution from three spiralian genomes.</title>
        <authorList>
            <person name="Simakov O."/>
            <person name="Marletaz F."/>
            <person name="Cho S.J."/>
            <person name="Edsinger-Gonzales E."/>
            <person name="Havlak P."/>
            <person name="Hellsten U."/>
            <person name="Kuo D.H."/>
            <person name="Larsson T."/>
            <person name="Lv J."/>
            <person name="Arendt D."/>
            <person name="Savage R."/>
            <person name="Osoegawa K."/>
            <person name="de Jong P."/>
            <person name="Grimwood J."/>
            <person name="Chapman J.A."/>
            <person name="Shapiro H."/>
            <person name="Aerts A."/>
            <person name="Otillar R.P."/>
            <person name="Terry A.Y."/>
            <person name="Boore J.L."/>
            <person name="Grigoriev I.V."/>
            <person name="Lindberg D.R."/>
            <person name="Seaver E.C."/>
            <person name="Weisblat D.A."/>
            <person name="Putnam N.H."/>
            <person name="Rokhsar D.S."/>
        </authorList>
    </citation>
    <scope>NUCLEOTIDE SEQUENCE</scope>
    <source>
        <strain evidence="2 4">I ESC-2004</strain>
    </source>
</reference>
<name>R7TRM0_CAPTE</name>
<organism evidence="2">
    <name type="scientific">Capitella teleta</name>
    <name type="common">Polychaete worm</name>
    <dbReference type="NCBI Taxonomy" id="283909"/>
    <lineage>
        <taxon>Eukaryota</taxon>
        <taxon>Metazoa</taxon>
        <taxon>Spiralia</taxon>
        <taxon>Lophotrochozoa</taxon>
        <taxon>Annelida</taxon>
        <taxon>Polychaeta</taxon>
        <taxon>Sedentaria</taxon>
        <taxon>Scolecida</taxon>
        <taxon>Capitellidae</taxon>
        <taxon>Capitella</taxon>
    </lineage>
</organism>
<dbReference type="AlphaFoldDB" id="R7TRM0"/>
<dbReference type="HOGENOM" id="CLU_460974_0_0_1"/>
<dbReference type="EnsemblMetazoa" id="CapteT211721">
    <property type="protein sequence ID" value="CapteP211721"/>
    <property type="gene ID" value="CapteG211721"/>
</dbReference>
<sequence>MEELRVTFAPFRPFQWRFGRNFPQTPRPHLKSWASSLGVIEAAMRNSAGSASVPRVHVIFVLCCFEITIYIDEMSPASKSVSTQDLIPDTEPIVLISDIRLKRVLELEDNFFVDISYLQHLLYSTVVIMDGVHVLKLVDDLAEATSQGKTDNMVRWRSSAEMALTVDPKRLLSCSDSEFDHALGSMKMQDLVATVSCLQSEMESEQTRFNDLTAQLSTCPDPSSSQYSVLSEKLVTSQSCLATLMDRNMRCFTKQTAAHPENNVSVVKVGSSPVTPPVVSNGTVRKTSSKEGSFTLRSSTADVTRIVVSTDNHDTRVNGATVAKDTVNHKPVVAKEIPKPVVAKEIPKPVVAKEIPKPVVAKEIPKPVVAKEIPKPVVAKDISKPAVQKHTAVVNNKDTIPVAKSKDNNSVTMDTKLDSASEEKINFSAARSRFESNPAKTQKKVSSSQQMYTVSKPSQQPAPPVQGAPKGRPAAWQQQLKRLASNDFAVPMAVQNTSHMRPHGVQKAASVDQSLKSSLKVNSGQIANRQMSLQEVHHNGSNGHSDVQKGDFCFLRLIFVSVLLGVFVDVMRFVPSDLLSLHHLLDLNDFSS</sequence>
<evidence type="ECO:0000256" key="1">
    <source>
        <dbReference type="SAM" id="MobiDB-lite"/>
    </source>
</evidence>
<protein>
    <submittedName>
        <fullName evidence="2 3">Uncharacterized protein</fullName>
    </submittedName>
</protein>
<accession>R7TRM0</accession>
<proteinExistence type="predicted"/>
<gene>
    <name evidence="2" type="ORF">CAPTEDRAFT_211721</name>
</gene>
<reference evidence="3" key="3">
    <citation type="submission" date="2015-06" db="UniProtKB">
        <authorList>
            <consortium name="EnsemblMetazoa"/>
        </authorList>
    </citation>
    <scope>IDENTIFICATION</scope>
</reference>